<comment type="caution">
    <text evidence="1">The sequence shown here is derived from an EMBL/GenBank/DDBJ whole genome shotgun (WGS) entry which is preliminary data.</text>
</comment>
<evidence type="ECO:0000313" key="1">
    <source>
        <dbReference type="EMBL" id="KLN59225.1"/>
    </source>
</evidence>
<organism evidence="1 2">
    <name type="scientific">Kiloniella spongiae</name>
    <dbReference type="NCBI Taxonomy" id="1489064"/>
    <lineage>
        <taxon>Bacteria</taxon>
        <taxon>Pseudomonadati</taxon>
        <taxon>Pseudomonadota</taxon>
        <taxon>Alphaproteobacteria</taxon>
        <taxon>Rhodospirillales</taxon>
        <taxon>Kiloniellaceae</taxon>
        <taxon>Kiloniella</taxon>
    </lineage>
</organism>
<keyword evidence="2" id="KW-1185">Reference proteome</keyword>
<protein>
    <submittedName>
        <fullName evidence="1">Uncharacterized protein</fullName>
    </submittedName>
</protein>
<gene>
    <name evidence="1" type="ORF">WH96_18975</name>
</gene>
<sequence>MAPCAVRLFEVRLSEFWDSVEASELDLTDTLSSFNGSIIISKLEKAKHTEDNASDKNYQIYSAAFTAEGLFG</sequence>
<dbReference type="Proteomes" id="UP000035444">
    <property type="component" value="Unassembled WGS sequence"/>
</dbReference>
<accession>A0A0H2MRB6</accession>
<dbReference type="EMBL" id="LAQL01000018">
    <property type="protein sequence ID" value="KLN59225.1"/>
    <property type="molecule type" value="Genomic_DNA"/>
</dbReference>
<evidence type="ECO:0000313" key="2">
    <source>
        <dbReference type="Proteomes" id="UP000035444"/>
    </source>
</evidence>
<proteinExistence type="predicted"/>
<reference evidence="1 2" key="1">
    <citation type="submission" date="2015-03" db="EMBL/GenBank/DDBJ databases">
        <title>Genome Sequence of Kiloniella spongiae MEBiC09566, isolated from a marine sponge.</title>
        <authorList>
            <person name="Shao Z."/>
            <person name="Wang L."/>
            <person name="Li X."/>
        </authorList>
    </citation>
    <scope>NUCLEOTIDE SEQUENCE [LARGE SCALE GENOMIC DNA]</scope>
    <source>
        <strain evidence="1 2">MEBiC09566</strain>
    </source>
</reference>
<dbReference type="AlphaFoldDB" id="A0A0H2MRB6"/>
<name>A0A0H2MRB6_9PROT</name>